<dbReference type="GO" id="GO:0016787">
    <property type="term" value="F:hydrolase activity"/>
    <property type="evidence" value="ECO:0007669"/>
    <property type="project" value="UniProtKB-KW"/>
</dbReference>
<dbReference type="OrthoDB" id="241638at2"/>
<dbReference type="RefSeq" id="WP_106600771.1">
    <property type="nucleotide sequence ID" value="NZ_PYGK01000002.1"/>
</dbReference>
<organism evidence="4 5">
    <name type="scientific">Chitinophaga ginsengisoli</name>
    <dbReference type="NCBI Taxonomy" id="363837"/>
    <lineage>
        <taxon>Bacteria</taxon>
        <taxon>Pseudomonadati</taxon>
        <taxon>Bacteroidota</taxon>
        <taxon>Chitinophagia</taxon>
        <taxon>Chitinophagales</taxon>
        <taxon>Chitinophagaceae</taxon>
        <taxon>Chitinophaga</taxon>
    </lineage>
</organism>
<feature type="domain" description="SMP-30/Gluconolactonase/LRE-like region" evidence="3">
    <location>
        <begin position="52"/>
        <end position="293"/>
    </location>
</feature>
<protein>
    <submittedName>
        <fullName evidence="4">Gluconolactonase</fullName>
    </submittedName>
</protein>
<accession>A0A2P8GKI0</accession>
<dbReference type="InterPro" id="IPR013658">
    <property type="entry name" value="SGL"/>
</dbReference>
<dbReference type="EMBL" id="PYGK01000002">
    <property type="protein sequence ID" value="PSL34477.1"/>
    <property type="molecule type" value="Genomic_DNA"/>
</dbReference>
<feature type="chain" id="PRO_5015126483" evidence="2">
    <location>
        <begin position="26"/>
        <end position="307"/>
    </location>
</feature>
<evidence type="ECO:0000256" key="2">
    <source>
        <dbReference type="SAM" id="SignalP"/>
    </source>
</evidence>
<dbReference type="Gene3D" id="2.120.10.30">
    <property type="entry name" value="TolB, C-terminal domain"/>
    <property type="match status" value="1"/>
</dbReference>
<keyword evidence="1" id="KW-0378">Hydrolase</keyword>
<reference evidence="4 5" key="1">
    <citation type="submission" date="2018-03" db="EMBL/GenBank/DDBJ databases">
        <title>Genomic Encyclopedia of Archaeal and Bacterial Type Strains, Phase II (KMG-II): from individual species to whole genera.</title>
        <authorList>
            <person name="Goeker M."/>
        </authorList>
    </citation>
    <scope>NUCLEOTIDE SEQUENCE [LARGE SCALE GENOMIC DNA]</scope>
    <source>
        <strain evidence="4 5">DSM 18107</strain>
    </source>
</reference>
<dbReference type="AlphaFoldDB" id="A0A2P8GKI0"/>
<keyword evidence="5" id="KW-1185">Reference proteome</keyword>
<name>A0A2P8GKI0_9BACT</name>
<dbReference type="InterPro" id="IPR051262">
    <property type="entry name" value="SMP-30/CGR1_Lactonase"/>
</dbReference>
<keyword evidence="2" id="KW-0732">Signal</keyword>
<gene>
    <name evidence="4" type="ORF">CLV42_10248</name>
</gene>
<feature type="signal peptide" evidence="2">
    <location>
        <begin position="1"/>
        <end position="25"/>
    </location>
</feature>
<comment type="caution">
    <text evidence="4">The sequence shown here is derived from an EMBL/GenBank/DDBJ whole genome shotgun (WGS) entry which is preliminary data.</text>
</comment>
<dbReference type="Proteomes" id="UP000240978">
    <property type="component" value="Unassembled WGS sequence"/>
</dbReference>
<dbReference type="SUPFAM" id="SSF63829">
    <property type="entry name" value="Calcium-dependent phosphotriesterase"/>
    <property type="match status" value="1"/>
</dbReference>
<evidence type="ECO:0000313" key="5">
    <source>
        <dbReference type="Proteomes" id="UP000240978"/>
    </source>
</evidence>
<proteinExistence type="predicted"/>
<evidence type="ECO:0000259" key="3">
    <source>
        <dbReference type="Pfam" id="PF08450"/>
    </source>
</evidence>
<evidence type="ECO:0000256" key="1">
    <source>
        <dbReference type="ARBA" id="ARBA00022801"/>
    </source>
</evidence>
<dbReference type="PANTHER" id="PTHR47572">
    <property type="entry name" value="LIPOPROTEIN-RELATED"/>
    <property type="match status" value="1"/>
</dbReference>
<dbReference type="PANTHER" id="PTHR47572:SF4">
    <property type="entry name" value="LACTONASE DRP35"/>
    <property type="match status" value="1"/>
</dbReference>
<dbReference type="Pfam" id="PF08450">
    <property type="entry name" value="SGL"/>
    <property type="match status" value="1"/>
</dbReference>
<dbReference type="InterPro" id="IPR011042">
    <property type="entry name" value="6-blade_b-propeller_TolB-like"/>
</dbReference>
<sequence length="307" mass="34147">MKSVSATIAFIFVFHLFATNNSAFAGNGYHVADTGIVADGATPQLISRNFSFTEGPTADRQGNIYFTDQPNNKIWKYSTDGHLSVFMDSAGRSNGMYFDKKGNLYSCADERNQLWKIDSHKKITVLINDLNGKKLNGPNDLWVSPRGDVYFTDPYYQRSWWARTKPEITGEKVYVLLHGSRKVIPVVDTLQRPNGIAGTADGKYLYVSDLQGGKTYRYTIRKDGSLSNAQLFVNMGSDGMTTDSQGNVYLTGRGVTVFNKKGVQIAHIPIPEGWTANLTFGGKNRNKLFITASEAVYMLDMKVRGIE</sequence>
<evidence type="ECO:0000313" key="4">
    <source>
        <dbReference type="EMBL" id="PSL34477.1"/>
    </source>
</evidence>